<proteinExistence type="predicted"/>
<protein>
    <submittedName>
        <fullName evidence="2">Uncharacterized protein LOC115634406 isoform X2</fullName>
    </submittedName>
</protein>
<organism evidence="1 2">
    <name type="scientific">Drosophila lebanonensis</name>
    <name type="common">Fruit fly</name>
    <name type="synonym">Scaptodrosophila lebanonensis</name>
    <dbReference type="NCBI Taxonomy" id="7225"/>
    <lineage>
        <taxon>Eukaryota</taxon>
        <taxon>Metazoa</taxon>
        <taxon>Ecdysozoa</taxon>
        <taxon>Arthropoda</taxon>
        <taxon>Hexapoda</taxon>
        <taxon>Insecta</taxon>
        <taxon>Pterygota</taxon>
        <taxon>Neoptera</taxon>
        <taxon>Endopterygota</taxon>
        <taxon>Diptera</taxon>
        <taxon>Brachycera</taxon>
        <taxon>Muscomorpha</taxon>
        <taxon>Ephydroidea</taxon>
        <taxon>Drosophilidae</taxon>
        <taxon>Scaptodrosophila</taxon>
    </lineage>
</organism>
<dbReference type="Proteomes" id="UP000504634">
    <property type="component" value="Unplaced"/>
</dbReference>
<accession>A0A6J2UL56</accession>
<reference evidence="2" key="1">
    <citation type="submission" date="2025-08" db="UniProtKB">
        <authorList>
            <consortium name="RefSeq"/>
        </authorList>
    </citation>
    <scope>IDENTIFICATION</scope>
    <source>
        <strain evidence="2">11010-0011.00</strain>
        <tissue evidence="2">Whole body</tissue>
    </source>
</reference>
<keyword evidence="1" id="KW-1185">Reference proteome</keyword>
<dbReference type="RefSeq" id="XP_030387962.1">
    <property type="nucleotide sequence ID" value="XM_030532102.1"/>
</dbReference>
<gene>
    <name evidence="2" type="primary">LOC115634406</name>
</gene>
<evidence type="ECO:0000313" key="2">
    <source>
        <dbReference type="RefSeq" id="XP_030387962.1"/>
    </source>
</evidence>
<sequence length="66" mass="7921">MPLIDNEQRQRFPLQLREWQAMDTMDDIANELERTHLAHVPELLRHLENINDSDNEMGQPENRKVQ</sequence>
<dbReference type="AlphaFoldDB" id="A0A6J2UL56"/>
<name>A0A6J2UL56_DROLE</name>
<dbReference type="GeneID" id="115634406"/>
<evidence type="ECO:0000313" key="1">
    <source>
        <dbReference type="Proteomes" id="UP000504634"/>
    </source>
</evidence>